<keyword evidence="5" id="KW-0067">ATP-binding</keyword>
<feature type="coiled-coil region" evidence="8">
    <location>
        <begin position="242"/>
        <end position="269"/>
    </location>
</feature>
<protein>
    <recommendedName>
        <fullName evidence="2">DNA repair protein RecN</fullName>
    </recommendedName>
    <alternativeName>
        <fullName evidence="7">Recombination protein N</fullName>
    </alternativeName>
</protein>
<evidence type="ECO:0000256" key="2">
    <source>
        <dbReference type="ARBA" id="ARBA00021315"/>
    </source>
</evidence>
<comment type="similarity">
    <text evidence="1">Belongs to the RecN family.</text>
</comment>
<dbReference type="Gene3D" id="3.40.50.300">
    <property type="entry name" value="P-loop containing nucleotide triphosphate hydrolases"/>
    <property type="match status" value="1"/>
</dbReference>
<dbReference type="GO" id="GO:0009432">
    <property type="term" value="P:SOS response"/>
    <property type="evidence" value="ECO:0007669"/>
    <property type="project" value="TreeGrafter"/>
</dbReference>
<evidence type="ECO:0000256" key="4">
    <source>
        <dbReference type="ARBA" id="ARBA00022763"/>
    </source>
</evidence>
<dbReference type="SUPFAM" id="SSF52540">
    <property type="entry name" value="P-loop containing nucleoside triphosphate hydrolases"/>
    <property type="match status" value="1"/>
</dbReference>
<evidence type="ECO:0000256" key="3">
    <source>
        <dbReference type="ARBA" id="ARBA00022741"/>
    </source>
</evidence>
<evidence type="ECO:0000256" key="1">
    <source>
        <dbReference type="ARBA" id="ARBA00009441"/>
    </source>
</evidence>
<keyword evidence="8" id="KW-0175">Coiled coil</keyword>
<keyword evidence="4" id="KW-0227">DNA damage</keyword>
<organism evidence="9">
    <name type="scientific">marine metagenome</name>
    <dbReference type="NCBI Taxonomy" id="408172"/>
    <lineage>
        <taxon>unclassified sequences</taxon>
        <taxon>metagenomes</taxon>
        <taxon>ecological metagenomes</taxon>
    </lineage>
</organism>
<dbReference type="InterPro" id="IPR004604">
    <property type="entry name" value="DNA_recomb/repair_RecN"/>
</dbReference>
<dbReference type="EMBL" id="UINC01162246">
    <property type="protein sequence ID" value="SVD61896.1"/>
    <property type="molecule type" value="Genomic_DNA"/>
</dbReference>
<dbReference type="GO" id="GO:0006310">
    <property type="term" value="P:DNA recombination"/>
    <property type="evidence" value="ECO:0007669"/>
    <property type="project" value="InterPro"/>
</dbReference>
<evidence type="ECO:0000256" key="5">
    <source>
        <dbReference type="ARBA" id="ARBA00022840"/>
    </source>
</evidence>
<reference evidence="9" key="1">
    <citation type="submission" date="2018-05" db="EMBL/GenBank/DDBJ databases">
        <authorList>
            <person name="Lanie J.A."/>
            <person name="Ng W.-L."/>
            <person name="Kazmierczak K.M."/>
            <person name="Andrzejewski T.M."/>
            <person name="Davidsen T.M."/>
            <person name="Wayne K.J."/>
            <person name="Tettelin H."/>
            <person name="Glass J.I."/>
            <person name="Rusch D."/>
            <person name="Podicherti R."/>
            <person name="Tsui H.-C.T."/>
            <person name="Winkler M.E."/>
        </authorList>
    </citation>
    <scope>NUCLEOTIDE SEQUENCE</scope>
</reference>
<name>A0A382WSR8_9ZZZZ</name>
<evidence type="ECO:0000256" key="8">
    <source>
        <dbReference type="SAM" id="Coils"/>
    </source>
</evidence>
<dbReference type="PANTHER" id="PTHR11059">
    <property type="entry name" value="DNA REPAIR PROTEIN RECN"/>
    <property type="match status" value="1"/>
</dbReference>
<evidence type="ECO:0000313" key="9">
    <source>
        <dbReference type="EMBL" id="SVD61896.1"/>
    </source>
</evidence>
<proteinExistence type="inferred from homology"/>
<dbReference type="InterPro" id="IPR027417">
    <property type="entry name" value="P-loop_NTPase"/>
</dbReference>
<keyword evidence="3" id="KW-0547">Nucleotide-binding</keyword>
<feature type="non-terminal residue" evidence="9">
    <location>
        <position position="275"/>
    </location>
</feature>
<dbReference type="PANTHER" id="PTHR11059:SF0">
    <property type="entry name" value="DNA REPAIR PROTEIN RECN"/>
    <property type="match status" value="1"/>
</dbReference>
<dbReference type="GO" id="GO:0043590">
    <property type="term" value="C:bacterial nucleoid"/>
    <property type="evidence" value="ECO:0007669"/>
    <property type="project" value="TreeGrafter"/>
</dbReference>
<evidence type="ECO:0000256" key="6">
    <source>
        <dbReference type="ARBA" id="ARBA00023204"/>
    </source>
</evidence>
<keyword evidence="6" id="KW-0234">DNA repair</keyword>
<gene>
    <name evidence="9" type="ORF">METZ01_LOCUS414750</name>
</gene>
<dbReference type="GO" id="GO:0005524">
    <property type="term" value="F:ATP binding"/>
    <property type="evidence" value="ECO:0007669"/>
    <property type="project" value="UniProtKB-KW"/>
</dbReference>
<dbReference type="AlphaFoldDB" id="A0A382WSR8"/>
<sequence length="275" mass="29847">YNAISGETGAGKSILIGALNLVLGERADRTLIRAEADQCTVEAVFDVTKLDAPLAEFLEEHGLEPCDDGQLLLKRTFTAAGSNRQFVNGSATTLAVLKEIGEWLVDVHGAHDHQSLLHPARQLSILDAFGGLQKQCDDFTALLQHRSGIEQAKVDLVVDEATYAQQLDLLRFQVKEITDATLDPAEEETLDTNYQRSSNAARLLELCQGALQLVSENEGSLLDRSGELGRVLTDLQQVDDSAASLVELHEEARANLQELQTALTSYAGKVDIDPA</sequence>
<feature type="non-terminal residue" evidence="9">
    <location>
        <position position="1"/>
    </location>
</feature>
<evidence type="ECO:0000256" key="7">
    <source>
        <dbReference type="ARBA" id="ARBA00033408"/>
    </source>
</evidence>
<dbReference type="GO" id="GO:0006281">
    <property type="term" value="P:DNA repair"/>
    <property type="evidence" value="ECO:0007669"/>
    <property type="project" value="UniProtKB-KW"/>
</dbReference>
<accession>A0A382WSR8</accession>